<reference evidence="11" key="2">
    <citation type="submission" date="2023-05" db="EMBL/GenBank/DDBJ databases">
        <authorList>
            <person name="Fouks B."/>
        </authorList>
    </citation>
    <scope>NUCLEOTIDE SEQUENCE</scope>
    <source>
        <strain evidence="11">Stay&amp;Tobe</strain>
        <tissue evidence="11">Testes</tissue>
    </source>
</reference>
<evidence type="ECO:0000256" key="1">
    <source>
        <dbReference type="ARBA" id="ARBA00004123"/>
    </source>
</evidence>
<accession>A0AAD8E9H3</accession>
<evidence type="ECO:0000256" key="8">
    <source>
        <dbReference type="ARBA" id="ARBA00023242"/>
    </source>
</evidence>
<feature type="domain" description="C2H2-type" evidence="10">
    <location>
        <begin position="1"/>
        <end position="26"/>
    </location>
</feature>
<keyword evidence="4 9" id="KW-0863">Zinc-finger</keyword>
<evidence type="ECO:0000256" key="6">
    <source>
        <dbReference type="ARBA" id="ARBA00023015"/>
    </source>
</evidence>
<keyword evidence="7" id="KW-0804">Transcription</keyword>
<protein>
    <recommendedName>
        <fullName evidence="10">C2H2-type domain-containing protein</fullName>
    </recommendedName>
</protein>
<dbReference type="PANTHER" id="PTHR14196">
    <property type="entry name" value="ODD-SKIPPED - RELATED"/>
    <property type="match status" value="1"/>
</dbReference>
<organism evidence="11 12">
    <name type="scientific">Diploptera punctata</name>
    <name type="common">Pacific beetle cockroach</name>
    <dbReference type="NCBI Taxonomy" id="6984"/>
    <lineage>
        <taxon>Eukaryota</taxon>
        <taxon>Metazoa</taxon>
        <taxon>Ecdysozoa</taxon>
        <taxon>Arthropoda</taxon>
        <taxon>Hexapoda</taxon>
        <taxon>Insecta</taxon>
        <taxon>Pterygota</taxon>
        <taxon>Neoptera</taxon>
        <taxon>Polyneoptera</taxon>
        <taxon>Dictyoptera</taxon>
        <taxon>Blattodea</taxon>
        <taxon>Blaberoidea</taxon>
        <taxon>Blaberidae</taxon>
        <taxon>Diplopterinae</taxon>
        <taxon>Diploptera</taxon>
    </lineage>
</organism>
<keyword evidence="8" id="KW-0539">Nucleus</keyword>
<dbReference type="SMART" id="SM00355">
    <property type="entry name" value="ZnF_C2H2"/>
    <property type="match status" value="2"/>
</dbReference>
<evidence type="ECO:0000256" key="2">
    <source>
        <dbReference type="ARBA" id="ARBA00022723"/>
    </source>
</evidence>
<gene>
    <name evidence="11" type="ORF">L9F63_023205</name>
</gene>
<dbReference type="FunFam" id="3.30.160.60:FF:000065">
    <property type="entry name" value="B-cell CLL/lymphoma 6, member B"/>
    <property type="match status" value="1"/>
</dbReference>
<name>A0AAD8E9H3_DIPPU</name>
<keyword evidence="2" id="KW-0479">Metal-binding</keyword>
<dbReference type="Pfam" id="PF00096">
    <property type="entry name" value="zf-C2H2"/>
    <property type="match status" value="2"/>
</dbReference>
<evidence type="ECO:0000313" key="12">
    <source>
        <dbReference type="Proteomes" id="UP001233999"/>
    </source>
</evidence>
<dbReference type="EMBL" id="JASPKZ010007878">
    <property type="protein sequence ID" value="KAJ9581622.1"/>
    <property type="molecule type" value="Genomic_DNA"/>
</dbReference>
<feature type="domain" description="C2H2-type" evidence="10">
    <location>
        <begin position="29"/>
        <end position="52"/>
    </location>
</feature>
<dbReference type="GO" id="GO:0005634">
    <property type="term" value="C:nucleus"/>
    <property type="evidence" value="ECO:0007669"/>
    <property type="project" value="UniProtKB-SubCell"/>
</dbReference>
<dbReference type="PROSITE" id="PS00028">
    <property type="entry name" value="ZINC_FINGER_C2H2_1"/>
    <property type="match status" value="2"/>
</dbReference>
<dbReference type="InterPro" id="IPR013087">
    <property type="entry name" value="Znf_C2H2_type"/>
</dbReference>
<proteinExistence type="predicted"/>
<evidence type="ECO:0000256" key="5">
    <source>
        <dbReference type="ARBA" id="ARBA00022833"/>
    </source>
</evidence>
<keyword evidence="5" id="KW-0862">Zinc</keyword>
<dbReference type="PANTHER" id="PTHR14196:SF0">
    <property type="entry name" value="PROTEIN BOWEL"/>
    <property type="match status" value="1"/>
</dbReference>
<evidence type="ECO:0000256" key="3">
    <source>
        <dbReference type="ARBA" id="ARBA00022737"/>
    </source>
</evidence>
<dbReference type="AlphaFoldDB" id="A0AAD8E9H3"/>
<comment type="caution">
    <text evidence="11">The sequence shown here is derived from an EMBL/GenBank/DDBJ whole genome shotgun (WGS) entry which is preliminary data.</text>
</comment>
<keyword evidence="3" id="KW-0677">Repeat</keyword>
<dbReference type="GO" id="GO:0000977">
    <property type="term" value="F:RNA polymerase II transcription regulatory region sequence-specific DNA binding"/>
    <property type="evidence" value="ECO:0007669"/>
    <property type="project" value="TreeGrafter"/>
</dbReference>
<dbReference type="InterPro" id="IPR050717">
    <property type="entry name" value="C2H2-ZF_Transcription_Reg"/>
</dbReference>
<keyword evidence="6" id="KW-0805">Transcription regulation</keyword>
<sequence>CTFCYKSFVKKSHFNSHLQLHSNNNEIPFKCSICNKSFTQKSHLTEHLYIHI</sequence>
<dbReference type="Gene3D" id="3.30.160.60">
    <property type="entry name" value="Classic Zinc Finger"/>
    <property type="match status" value="1"/>
</dbReference>
<keyword evidence="12" id="KW-1185">Reference proteome</keyword>
<evidence type="ECO:0000256" key="7">
    <source>
        <dbReference type="ARBA" id="ARBA00023163"/>
    </source>
</evidence>
<dbReference type="InterPro" id="IPR036236">
    <property type="entry name" value="Znf_C2H2_sf"/>
</dbReference>
<dbReference type="GO" id="GO:0000981">
    <property type="term" value="F:DNA-binding transcription factor activity, RNA polymerase II-specific"/>
    <property type="evidence" value="ECO:0007669"/>
    <property type="project" value="TreeGrafter"/>
</dbReference>
<dbReference type="Proteomes" id="UP001233999">
    <property type="component" value="Unassembled WGS sequence"/>
</dbReference>
<comment type="subcellular location">
    <subcellularLocation>
        <location evidence="1">Nucleus</location>
    </subcellularLocation>
</comment>
<feature type="non-terminal residue" evidence="11">
    <location>
        <position position="52"/>
    </location>
</feature>
<dbReference type="SUPFAM" id="SSF57667">
    <property type="entry name" value="beta-beta-alpha zinc fingers"/>
    <property type="match status" value="1"/>
</dbReference>
<evidence type="ECO:0000259" key="10">
    <source>
        <dbReference type="PROSITE" id="PS50157"/>
    </source>
</evidence>
<dbReference type="PROSITE" id="PS50157">
    <property type="entry name" value="ZINC_FINGER_C2H2_2"/>
    <property type="match status" value="2"/>
</dbReference>
<feature type="non-terminal residue" evidence="11">
    <location>
        <position position="1"/>
    </location>
</feature>
<evidence type="ECO:0000256" key="9">
    <source>
        <dbReference type="PROSITE-ProRule" id="PRU00042"/>
    </source>
</evidence>
<evidence type="ECO:0000313" key="11">
    <source>
        <dbReference type="EMBL" id="KAJ9581622.1"/>
    </source>
</evidence>
<evidence type="ECO:0000256" key="4">
    <source>
        <dbReference type="ARBA" id="ARBA00022771"/>
    </source>
</evidence>
<dbReference type="GO" id="GO:0008270">
    <property type="term" value="F:zinc ion binding"/>
    <property type="evidence" value="ECO:0007669"/>
    <property type="project" value="UniProtKB-KW"/>
</dbReference>
<reference evidence="11" key="1">
    <citation type="journal article" date="2023" name="IScience">
        <title>Live-bearing cockroach genome reveals convergent evolutionary mechanisms linked to viviparity in insects and beyond.</title>
        <authorList>
            <person name="Fouks B."/>
            <person name="Harrison M.C."/>
            <person name="Mikhailova A.A."/>
            <person name="Marchal E."/>
            <person name="English S."/>
            <person name="Carruthers M."/>
            <person name="Jennings E.C."/>
            <person name="Chiamaka E.L."/>
            <person name="Frigard R.A."/>
            <person name="Pippel M."/>
            <person name="Attardo G.M."/>
            <person name="Benoit J.B."/>
            <person name="Bornberg-Bauer E."/>
            <person name="Tobe S.S."/>
        </authorList>
    </citation>
    <scope>NUCLEOTIDE SEQUENCE</scope>
    <source>
        <strain evidence="11">Stay&amp;Tobe</strain>
    </source>
</reference>